<keyword evidence="1" id="KW-1133">Transmembrane helix</keyword>
<evidence type="ECO:0008006" key="4">
    <source>
        <dbReference type="Google" id="ProtNLM"/>
    </source>
</evidence>
<name>A0ABX3NWD3_9BACT</name>
<dbReference type="SUPFAM" id="SSF48452">
    <property type="entry name" value="TPR-like"/>
    <property type="match status" value="1"/>
</dbReference>
<evidence type="ECO:0000313" key="3">
    <source>
        <dbReference type="Proteomes" id="UP000192277"/>
    </source>
</evidence>
<organism evidence="2 3">
    <name type="scientific">Niastella koreensis</name>
    <dbReference type="NCBI Taxonomy" id="354356"/>
    <lineage>
        <taxon>Bacteria</taxon>
        <taxon>Pseudomonadati</taxon>
        <taxon>Bacteroidota</taxon>
        <taxon>Chitinophagia</taxon>
        <taxon>Chitinophagales</taxon>
        <taxon>Chitinophagaceae</taxon>
        <taxon>Niastella</taxon>
    </lineage>
</organism>
<feature type="transmembrane region" description="Helical" evidence="1">
    <location>
        <begin position="87"/>
        <end position="108"/>
    </location>
</feature>
<dbReference type="Gene3D" id="1.25.40.10">
    <property type="entry name" value="Tetratricopeptide repeat domain"/>
    <property type="match status" value="1"/>
</dbReference>
<keyword evidence="3" id="KW-1185">Reference proteome</keyword>
<keyword evidence="1" id="KW-0812">Transmembrane</keyword>
<dbReference type="RefSeq" id="WP_014221756.1">
    <property type="nucleotide sequence ID" value="NZ_LWBO01000012.1"/>
</dbReference>
<protein>
    <recommendedName>
        <fullName evidence="4">Tetratricopeptide repeat protein</fullName>
    </recommendedName>
</protein>
<evidence type="ECO:0000256" key="1">
    <source>
        <dbReference type="SAM" id="Phobius"/>
    </source>
</evidence>
<dbReference type="Proteomes" id="UP000192277">
    <property type="component" value="Unassembled WGS sequence"/>
</dbReference>
<reference evidence="2 3" key="1">
    <citation type="submission" date="2016-04" db="EMBL/GenBank/DDBJ databases">
        <authorList>
            <person name="Chen L."/>
            <person name="Zhuang W."/>
            <person name="Wang G."/>
        </authorList>
    </citation>
    <scope>NUCLEOTIDE SEQUENCE [LARGE SCALE GENOMIC DNA]</scope>
    <source>
        <strain evidence="3">GR20</strain>
    </source>
</reference>
<gene>
    <name evidence="2" type="ORF">A4D02_07525</name>
</gene>
<proteinExistence type="predicted"/>
<dbReference type="EMBL" id="LWBO01000012">
    <property type="protein sequence ID" value="OQP48551.1"/>
    <property type="molecule type" value="Genomic_DNA"/>
</dbReference>
<comment type="caution">
    <text evidence="2">The sequence shown here is derived from an EMBL/GenBank/DDBJ whole genome shotgun (WGS) entry which is preliminary data.</text>
</comment>
<keyword evidence="1" id="KW-0472">Membrane</keyword>
<dbReference type="InterPro" id="IPR011990">
    <property type="entry name" value="TPR-like_helical_dom_sf"/>
</dbReference>
<accession>A0ABX3NWD3</accession>
<sequence>MSTYNDIARYVEGEMTAEERLAFEASLASDEGLRQQLALYQEVGTTLQQHFNADEQRQQLQHTLQSLRGGFSGAASQPAKVIPFKKYLRGAVAVAAILIAVVFVWQPWKPNLFNKFAETSMAAPVERGDNADNILQQAVSAFNKKDYSNAVTLLQQVKERDTANSYVNFYYGVALLKSGRVPEARRIFDALYAGQSAFKYEGAFFQALGYLTEKNREACKEWLQKIPADAAKYDKAQELLKELK</sequence>
<evidence type="ECO:0000313" key="2">
    <source>
        <dbReference type="EMBL" id="OQP48551.1"/>
    </source>
</evidence>